<proteinExistence type="predicted"/>
<evidence type="ECO:0000256" key="1">
    <source>
        <dbReference type="SAM" id="Phobius"/>
    </source>
</evidence>
<dbReference type="EMBL" id="DXDX01000022">
    <property type="protein sequence ID" value="HIY20463.1"/>
    <property type="molecule type" value="Genomic_DNA"/>
</dbReference>
<dbReference type="Proteomes" id="UP000823868">
    <property type="component" value="Unassembled WGS sequence"/>
</dbReference>
<evidence type="ECO:0000313" key="4">
    <source>
        <dbReference type="Proteomes" id="UP000823868"/>
    </source>
</evidence>
<reference evidence="3" key="2">
    <citation type="submission" date="2021-04" db="EMBL/GenBank/DDBJ databases">
        <authorList>
            <person name="Gilroy R."/>
        </authorList>
    </citation>
    <scope>NUCLEOTIDE SEQUENCE</scope>
    <source>
        <strain evidence="3">ChiBcec16_6824</strain>
    </source>
</reference>
<gene>
    <name evidence="3" type="ORF">H9841_01000</name>
</gene>
<accession>A0A9D2BY67</accession>
<protein>
    <submittedName>
        <fullName evidence="3">Zinc ribbon domain-containing protein</fullName>
    </submittedName>
</protein>
<keyword evidence="1" id="KW-0812">Transmembrane</keyword>
<evidence type="ECO:0000313" key="3">
    <source>
        <dbReference type="EMBL" id="HIY20463.1"/>
    </source>
</evidence>
<feature type="transmembrane region" description="Helical" evidence="1">
    <location>
        <begin position="63"/>
        <end position="84"/>
    </location>
</feature>
<keyword evidence="1" id="KW-0472">Membrane</keyword>
<sequence>MFCGKCGTQFPDDAAFCPNCGSPAPLAARPSTPPPAPPVGASAPVGAPMGGRPAAPAANKNKIIGIGAVAVVAVLLIVLLMNLFGGRSLKKTVGLCVDGMMKADASKILDAVPKKLLDEELESMGYDTKKEAINDLSEQLENTLDYLDDMYGSKWSYSYEIVDEDGYSTQELKDLNERYEDYDLKVSDAKRVEVE</sequence>
<reference evidence="3" key="1">
    <citation type="journal article" date="2021" name="PeerJ">
        <title>Extensive microbial diversity within the chicken gut microbiome revealed by metagenomics and culture.</title>
        <authorList>
            <person name="Gilroy R."/>
            <person name="Ravi A."/>
            <person name="Getino M."/>
            <person name="Pursley I."/>
            <person name="Horton D.L."/>
            <person name="Alikhan N.F."/>
            <person name="Baker D."/>
            <person name="Gharbi K."/>
            <person name="Hall N."/>
            <person name="Watson M."/>
            <person name="Adriaenssens E.M."/>
            <person name="Foster-Nyarko E."/>
            <person name="Jarju S."/>
            <person name="Secka A."/>
            <person name="Antonio M."/>
            <person name="Oren A."/>
            <person name="Chaudhuri R.R."/>
            <person name="La Ragione R."/>
            <person name="Hildebrand F."/>
            <person name="Pallen M.J."/>
        </authorList>
    </citation>
    <scope>NUCLEOTIDE SEQUENCE</scope>
    <source>
        <strain evidence="3">ChiBcec16_6824</strain>
    </source>
</reference>
<comment type="caution">
    <text evidence="3">The sequence shown here is derived from an EMBL/GenBank/DDBJ whole genome shotgun (WGS) entry which is preliminary data.</text>
</comment>
<organism evidence="3 4">
    <name type="scientific">Candidatus Flavonifractor merdigallinarum</name>
    <dbReference type="NCBI Taxonomy" id="2838589"/>
    <lineage>
        <taxon>Bacteria</taxon>
        <taxon>Bacillati</taxon>
        <taxon>Bacillota</taxon>
        <taxon>Clostridia</taxon>
        <taxon>Eubacteriales</taxon>
        <taxon>Oscillospiraceae</taxon>
        <taxon>Flavonifractor</taxon>
    </lineage>
</organism>
<feature type="domain" description="Zinc-ribbon" evidence="2">
    <location>
        <begin position="2"/>
        <end position="23"/>
    </location>
</feature>
<keyword evidence="1" id="KW-1133">Transmembrane helix</keyword>
<dbReference type="Pfam" id="PF13240">
    <property type="entry name" value="Zn_Ribbon_1"/>
    <property type="match status" value="1"/>
</dbReference>
<dbReference type="AlphaFoldDB" id="A0A9D2BY67"/>
<dbReference type="InterPro" id="IPR026870">
    <property type="entry name" value="Zinc_ribbon_dom"/>
</dbReference>
<name>A0A9D2BY67_9FIRM</name>
<feature type="non-terminal residue" evidence="3">
    <location>
        <position position="195"/>
    </location>
</feature>
<evidence type="ECO:0000259" key="2">
    <source>
        <dbReference type="Pfam" id="PF13240"/>
    </source>
</evidence>